<gene>
    <name evidence="1" type="ORF">ABB55_04090</name>
</gene>
<comment type="caution">
    <text evidence="1">The sequence shown here is derived from an EMBL/GenBank/DDBJ whole genome shotgun (WGS) entry which is preliminary data.</text>
</comment>
<dbReference type="AlphaFoldDB" id="A0A0P6W0B2"/>
<dbReference type="PANTHER" id="PTHR43737:SF1">
    <property type="entry name" value="DUF1501 DOMAIN-CONTAINING PROTEIN"/>
    <property type="match status" value="1"/>
</dbReference>
<protein>
    <recommendedName>
        <fullName evidence="3">DUF1501 domain-containing protein</fullName>
    </recommendedName>
</protein>
<evidence type="ECO:0008006" key="3">
    <source>
        <dbReference type="Google" id="ProtNLM"/>
    </source>
</evidence>
<dbReference type="Proteomes" id="UP000048984">
    <property type="component" value="Unassembled WGS sequence"/>
</dbReference>
<evidence type="ECO:0000313" key="2">
    <source>
        <dbReference type="Proteomes" id="UP000048984"/>
    </source>
</evidence>
<name>A0A0P6W0B2_9HYPH</name>
<dbReference type="InterPro" id="IPR010869">
    <property type="entry name" value="DUF1501"/>
</dbReference>
<accession>A0A0P6W0B2</accession>
<dbReference type="STRING" id="665126.ABB55_04090"/>
<reference evidence="1 2" key="2">
    <citation type="submission" date="2015-10" db="EMBL/GenBank/DDBJ databases">
        <title>Draft Genome Sequence of Prosthecomicrobium hirschii ATCC 27832.</title>
        <authorList>
            <person name="Daniel J."/>
            <person name="Givan S.A."/>
            <person name="Brun Y.V."/>
            <person name="Brown P.J."/>
        </authorList>
    </citation>
    <scope>NUCLEOTIDE SEQUENCE [LARGE SCALE GENOMIC DNA]</scope>
    <source>
        <strain evidence="1 2">16</strain>
    </source>
</reference>
<proteinExistence type="predicted"/>
<dbReference type="OrthoDB" id="9779968at2"/>
<reference evidence="1 2" key="1">
    <citation type="submission" date="2015-09" db="EMBL/GenBank/DDBJ databases">
        <authorList>
            <person name="Jackson K.R."/>
            <person name="Lunt B.L."/>
            <person name="Fisher J.N.B."/>
            <person name="Gardner A.V."/>
            <person name="Bailey M.E."/>
            <person name="Deus L.M."/>
            <person name="Earl A.S."/>
            <person name="Gibby P.D."/>
            <person name="Hartmann K.A."/>
            <person name="Liu J.E."/>
            <person name="Manci A.M."/>
            <person name="Nielsen D.A."/>
            <person name="Solomon M.B."/>
            <person name="Breakwell D.P."/>
            <person name="Burnett S.H."/>
            <person name="Grose J.H."/>
        </authorList>
    </citation>
    <scope>NUCLEOTIDE SEQUENCE [LARGE SCALE GENOMIC DNA]</scope>
    <source>
        <strain evidence="1 2">16</strain>
    </source>
</reference>
<keyword evidence="2" id="KW-1185">Reference proteome</keyword>
<sequence>MSDDHFPAVDPRILRAAAEGCTESRILMNRRHMLGVSAGFFAWAFAPKFAVAGSATDPRLLLVIIRGGMDGLNTVVPFGDPNYAGLRGGIAMPAASTIQLNSFFGMHPSLTTLGSLYGAGQAAVVHATCTPKRNRSHFDAQDNLETGLPADGNTTNATGWLNRLLTALPSGDPIRVGGAVQVGEAPVVLRGPAPVLGWSPTWFEHVNQLTTNNLLGVYDAVDPGMAGYLRRGLTADALAEAVDPNGGSEDISQLRKAFRGAARMMRVDTGPRIAVLSVEGFDTHVDQGGATGQLATRLAELDGGIADYRTEMAEAWAQTVVVCVTEFGRTAAVNGNLGTDHGVGTVALLAGGAVNGGNVFTDWPGLAPQNLYEQSDLNPTTDLRSIFKGVLQDHLGVPKTLLDETIFPSSAAVPVLQNLIRSPASADQIAKSPLVTATAKTKALRGKMQAGWSAPTRPVDAKSAAGRRNLGGIAKYRQAFPEA</sequence>
<dbReference type="EMBL" id="LJYW01000001">
    <property type="protein sequence ID" value="KPL51515.1"/>
    <property type="molecule type" value="Genomic_DNA"/>
</dbReference>
<dbReference type="PANTHER" id="PTHR43737">
    <property type="entry name" value="BLL7424 PROTEIN"/>
    <property type="match status" value="1"/>
</dbReference>
<dbReference type="RefSeq" id="WP_054357677.1">
    <property type="nucleotide sequence ID" value="NZ_LJYW01000001.1"/>
</dbReference>
<organism evidence="1 2">
    <name type="scientific">Prosthecodimorpha hirschii</name>
    <dbReference type="NCBI Taxonomy" id="665126"/>
    <lineage>
        <taxon>Bacteria</taxon>
        <taxon>Pseudomonadati</taxon>
        <taxon>Pseudomonadota</taxon>
        <taxon>Alphaproteobacteria</taxon>
        <taxon>Hyphomicrobiales</taxon>
        <taxon>Ancalomicrobiaceae</taxon>
        <taxon>Prosthecodimorpha</taxon>
    </lineage>
</organism>
<evidence type="ECO:0000313" key="1">
    <source>
        <dbReference type="EMBL" id="KPL51515.1"/>
    </source>
</evidence>
<dbReference type="Pfam" id="PF07394">
    <property type="entry name" value="DUF1501"/>
    <property type="match status" value="1"/>
</dbReference>